<dbReference type="Gene3D" id="3.30.160.20">
    <property type="match status" value="1"/>
</dbReference>
<dbReference type="OMA" id="PQWTSTC"/>
<keyword evidence="1" id="KW-0694">RNA-binding</keyword>
<evidence type="ECO:0000259" key="2">
    <source>
        <dbReference type="PROSITE" id="PS50137"/>
    </source>
</evidence>
<dbReference type="PROSITE" id="PS50137">
    <property type="entry name" value="DS_RBD"/>
    <property type="match status" value="1"/>
</dbReference>
<dbReference type="SMART" id="SM00358">
    <property type="entry name" value="DSRM"/>
    <property type="match status" value="1"/>
</dbReference>
<name>A0A0D2QAF8_HYPSF</name>
<keyword evidence="4" id="KW-1185">Reference proteome</keyword>
<evidence type="ECO:0000313" key="3">
    <source>
        <dbReference type="EMBL" id="KJA28605.1"/>
    </source>
</evidence>
<evidence type="ECO:0000313" key="4">
    <source>
        <dbReference type="Proteomes" id="UP000054270"/>
    </source>
</evidence>
<protein>
    <recommendedName>
        <fullName evidence="2">DRBM domain-containing protein</fullName>
    </recommendedName>
</protein>
<feature type="domain" description="DRBM" evidence="2">
    <location>
        <begin position="3"/>
        <end position="71"/>
    </location>
</feature>
<dbReference type="InterPro" id="IPR014720">
    <property type="entry name" value="dsRBD_dom"/>
</dbReference>
<dbReference type="CDD" id="cd10845">
    <property type="entry name" value="DSRM_RNAse_III_family"/>
    <property type="match status" value="1"/>
</dbReference>
<reference evidence="4" key="1">
    <citation type="submission" date="2014-04" db="EMBL/GenBank/DDBJ databases">
        <title>Evolutionary Origins and Diversification of the Mycorrhizal Mutualists.</title>
        <authorList>
            <consortium name="DOE Joint Genome Institute"/>
            <consortium name="Mycorrhizal Genomics Consortium"/>
            <person name="Kohler A."/>
            <person name="Kuo A."/>
            <person name="Nagy L.G."/>
            <person name="Floudas D."/>
            <person name="Copeland A."/>
            <person name="Barry K.W."/>
            <person name="Cichocki N."/>
            <person name="Veneault-Fourrey C."/>
            <person name="LaButti K."/>
            <person name="Lindquist E.A."/>
            <person name="Lipzen A."/>
            <person name="Lundell T."/>
            <person name="Morin E."/>
            <person name="Murat C."/>
            <person name="Riley R."/>
            <person name="Ohm R."/>
            <person name="Sun H."/>
            <person name="Tunlid A."/>
            <person name="Henrissat B."/>
            <person name="Grigoriev I.V."/>
            <person name="Hibbett D.S."/>
            <person name="Martin F."/>
        </authorList>
    </citation>
    <scope>NUCLEOTIDE SEQUENCE [LARGE SCALE GENOMIC DNA]</scope>
    <source>
        <strain evidence="4">FD-334 SS-4</strain>
    </source>
</reference>
<organism evidence="3 4">
    <name type="scientific">Hypholoma sublateritium (strain FD-334 SS-4)</name>
    <dbReference type="NCBI Taxonomy" id="945553"/>
    <lineage>
        <taxon>Eukaryota</taxon>
        <taxon>Fungi</taxon>
        <taxon>Dikarya</taxon>
        <taxon>Basidiomycota</taxon>
        <taxon>Agaricomycotina</taxon>
        <taxon>Agaricomycetes</taxon>
        <taxon>Agaricomycetidae</taxon>
        <taxon>Agaricales</taxon>
        <taxon>Agaricineae</taxon>
        <taxon>Strophariaceae</taxon>
        <taxon>Hypholoma</taxon>
    </lineage>
</organism>
<sequence>MSNYVTSLNNLLQDKQQTHLIAWSEKSSGPSHAPTWTVECRGGELKGTGSGVSKADAKQLAAKEALASLRG</sequence>
<dbReference type="OrthoDB" id="3246846at2759"/>
<proteinExistence type="predicted"/>
<dbReference type="Proteomes" id="UP000054270">
    <property type="component" value="Unassembled WGS sequence"/>
</dbReference>
<gene>
    <name evidence="3" type="ORF">HYPSUDRAFT_197436</name>
</gene>
<dbReference type="AlphaFoldDB" id="A0A0D2QAF8"/>
<dbReference type="EMBL" id="KN817521">
    <property type="protein sequence ID" value="KJA28605.1"/>
    <property type="molecule type" value="Genomic_DNA"/>
</dbReference>
<accession>A0A0D2QAF8</accession>
<dbReference type="SUPFAM" id="SSF54768">
    <property type="entry name" value="dsRNA-binding domain-like"/>
    <property type="match status" value="1"/>
</dbReference>
<dbReference type="GO" id="GO:0003723">
    <property type="term" value="F:RNA binding"/>
    <property type="evidence" value="ECO:0007669"/>
    <property type="project" value="UniProtKB-UniRule"/>
</dbReference>
<evidence type="ECO:0000256" key="1">
    <source>
        <dbReference type="PROSITE-ProRule" id="PRU00266"/>
    </source>
</evidence>
<dbReference type="Pfam" id="PF00035">
    <property type="entry name" value="dsrm"/>
    <property type="match status" value="1"/>
</dbReference>